<dbReference type="InterPro" id="IPR000390">
    <property type="entry name" value="Small_drug/metabolite_transptr"/>
</dbReference>
<feature type="transmembrane region" description="Helical" evidence="11">
    <location>
        <begin position="31"/>
        <end position="48"/>
    </location>
</feature>
<keyword evidence="8 11" id="KW-0472">Membrane</keyword>
<comment type="subcellular location">
    <subcellularLocation>
        <location evidence="1">Cell inner membrane</location>
        <topology evidence="1">Multi-pass membrane protein</topology>
    </subcellularLocation>
    <subcellularLocation>
        <location evidence="9">Cell membrane</location>
        <topology evidence="9">Multi-pass membrane protein</topology>
    </subcellularLocation>
</comment>
<dbReference type="GO" id="GO:0031460">
    <property type="term" value="P:glycine betaine transport"/>
    <property type="evidence" value="ECO:0007669"/>
    <property type="project" value="TreeGrafter"/>
</dbReference>
<keyword evidence="6 9" id="KW-0812">Transmembrane</keyword>
<dbReference type="STRING" id="1654360.EA58_06725"/>
<proteinExistence type="inferred from homology"/>
<keyword evidence="7 11" id="KW-1133">Transmembrane helix</keyword>
<evidence type="ECO:0000256" key="2">
    <source>
        <dbReference type="ARBA" id="ARBA00011358"/>
    </source>
</evidence>
<evidence type="ECO:0000256" key="1">
    <source>
        <dbReference type="ARBA" id="ARBA00004429"/>
    </source>
</evidence>
<evidence type="ECO:0000256" key="11">
    <source>
        <dbReference type="SAM" id="Phobius"/>
    </source>
</evidence>
<evidence type="ECO:0000256" key="5">
    <source>
        <dbReference type="ARBA" id="ARBA00022519"/>
    </source>
</evidence>
<feature type="transmembrane region" description="Helical" evidence="11">
    <location>
        <begin position="86"/>
        <end position="104"/>
    </location>
</feature>
<name>A0A066RXI5_9GAMM</name>
<dbReference type="AlphaFoldDB" id="A0A066RXI5"/>
<comment type="caution">
    <text evidence="12">The sequence shown here is derived from an EMBL/GenBank/DDBJ whole genome shotgun (WGS) entry which is preliminary data.</text>
</comment>
<accession>A0A066RXI5</accession>
<dbReference type="Gene3D" id="1.10.3730.20">
    <property type="match status" value="1"/>
</dbReference>
<dbReference type="GO" id="GO:0005886">
    <property type="term" value="C:plasma membrane"/>
    <property type="evidence" value="ECO:0007669"/>
    <property type="project" value="UniProtKB-SubCell"/>
</dbReference>
<feature type="transmembrane region" description="Helical" evidence="11">
    <location>
        <begin position="55"/>
        <end position="80"/>
    </location>
</feature>
<comment type="similarity">
    <text evidence="9">Belongs to the drug/metabolite transporter (DMT) superfamily. Small multidrug resistance (SMR) (TC 2.A.7.1) family.</text>
</comment>
<dbReference type="GO" id="GO:0015199">
    <property type="term" value="F:amino-acid betaine transmembrane transporter activity"/>
    <property type="evidence" value="ECO:0007669"/>
    <property type="project" value="TreeGrafter"/>
</dbReference>
<evidence type="ECO:0000256" key="3">
    <source>
        <dbReference type="ARBA" id="ARBA00021112"/>
    </source>
</evidence>
<dbReference type="GO" id="GO:0015297">
    <property type="term" value="F:antiporter activity"/>
    <property type="evidence" value="ECO:0007669"/>
    <property type="project" value="TreeGrafter"/>
</dbReference>
<reference evidence="12 13" key="1">
    <citation type="submission" date="2014-04" db="EMBL/GenBank/DDBJ databases">
        <title>Draft genome sequence of Photobacterium halotolerans S2753: a solonamide, ngercheumicin and holomycin producer.</title>
        <authorList>
            <person name="Machado H.R."/>
            <person name="Gram L."/>
        </authorList>
    </citation>
    <scope>NUCLEOTIDE SEQUENCE [LARGE SCALE GENOMIC DNA]</scope>
    <source>
        <strain evidence="12 13">S2753</strain>
    </source>
</reference>
<evidence type="ECO:0000256" key="10">
    <source>
        <dbReference type="SAM" id="MobiDB-lite"/>
    </source>
</evidence>
<keyword evidence="13" id="KW-1185">Reference proteome</keyword>
<dbReference type="Pfam" id="PF00893">
    <property type="entry name" value="Multi_Drug_Res"/>
    <property type="match status" value="1"/>
</dbReference>
<dbReference type="OrthoDB" id="9808638at2"/>
<dbReference type="PANTHER" id="PTHR30561:SF2">
    <property type="entry name" value="SPERMIDINE EXPORT PROTEIN MDTJ"/>
    <property type="match status" value="1"/>
</dbReference>
<keyword evidence="5" id="KW-0997">Cell inner membrane</keyword>
<organism evidence="12 13">
    <name type="scientific">Photobacterium galatheae</name>
    <dbReference type="NCBI Taxonomy" id="1654360"/>
    <lineage>
        <taxon>Bacteria</taxon>
        <taxon>Pseudomonadati</taxon>
        <taxon>Pseudomonadota</taxon>
        <taxon>Gammaproteobacteria</taxon>
        <taxon>Vibrionales</taxon>
        <taxon>Vibrionaceae</taxon>
        <taxon>Photobacterium</taxon>
    </lineage>
</organism>
<dbReference type="Proteomes" id="UP000027192">
    <property type="component" value="Unassembled WGS sequence"/>
</dbReference>
<dbReference type="EMBL" id="JMIB01000009">
    <property type="protein sequence ID" value="KDM92407.1"/>
    <property type="molecule type" value="Genomic_DNA"/>
</dbReference>
<evidence type="ECO:0000256" key="7">
    <source>
        <dbReference type="ARBA" id="ARBA00022989"/>
    </source>
</evidence>
<evidence type="ECO:0000256" key="8">
    <source>
        <dbReference type="ARBA" id="ARBA00023136"/>
    </source>
</evidence>
<dbReference type="SUPFAM" id="SSF103481">
    <property type="entry name" value="Multidrug resistance efflux transporter EmrE"/>
    <property type="match status" value="1"/>
</dbReference>
<evidence type="ECO:0000256" key="9">
    <source>
        <dbReference type="RuleBase" id="RU003942"/>
    </source>
</evidence>
<protein>
    <recommendedName>
        <fullName evidence="3">Spermidine export protein MdtJ</fullName>
    </recommendedName>
</protein>
<comment type="subunit">
    <text evidence="2">Forms a complex with MdtI.</text>
</comment>
<dbReference type="InterPro" id="IPR037185">
    <property type="entry name" value="EmrE-like"/>
</dbReference>
<evidence type="ECO:0000256" key="4">
    <source>
        <dbReference type="ARBA" id="ARBA00022475"/>
    </source>
</evidence>
<dbReference type="GO" id="GO:0015220">
    <property type="term" value="F:choline transmembrane transporter activity"/>
    <property type="evidence" value="ECO:0007669"/>
    <property type="project" value="TreeGrafter"/>
</dbReference>
<dbReference type="PANTHER" id="PTHR30561">
    <property type="entry name" value="SMR FAMILY PROTON-DEPENDENT DRUG EFFLUX TRANSPORTER SUGE"/>
    <property type="match status" value="1"/>
</dbReference>
<dbReference type="RefSeq" id="WP_036750472.1">
    <property type="nucleotide sequence ID" value="NZ_JAGSGC010000015.1"/>
</dbReference>
<feature type="region of interest" description="Disordered" evidence="10">
    <location>
        <begin position="113"/>
        <end position="132"/>
    </location>
</feature>
<evidence type="ECO:0000313" key="13">
    <source>
        <dbReference type="Proteomes" id="UP000027192"/>
    </source>
</evidence>
<dbReference type="InterPro" id="IPR045324">
    <property type="entry name" value="Small_multidrug_res"/>
</dbReference>
<sequence>MFIARIFLLLAISSEVAGTSTMNFIGQQHSLWGYGIMYLLITVSYYFLSLAAKKIAIGVAYAVWEGLGISLITLASLLLFDADLNPQELLGLGLAVVGIVMVTLGEQQLSTDKTTVSKTETSQQSMSSGSWS</sequence>
<dbReference type="GO" id="GO:1903711">
    <property type="term" value="P:spermidine transmembrane transport"/>
    <property type="evidence" value="ECO:0007669"/>
    <property type="project" value="TreeGrafter"/>
</dbReference>
<gene>
    <name evidence="12" type="ORF">EA58_06725</name>
</gene>
<evidence type="ECO:0000313" key="12">
    <source>
        <dbReference type="EMBL" id="KDM92407.1"/>
    </source>
</evidence>
<keyword evidence="4" id="KW-1003">Cell membrane</keyword>
<feature type="compositionally biased region" description="Low complexity" evidence="10">
    <location>
        <begin position="122"/>
        <end position="132"/>
    </location>
</feature>
<evidence type="ECO:0000256" key="6">
    <source>
        <dbReference type="ARBA" id="ARBA00022692"/>
    </source>
</evidence>